<evidence type="ECO:0000313" key="1">
    <source>
        <dbReference type="EMBL" id="TID15113.1"/>
    </source>
</evidence>
<protein>
    <submittedName>
        <fullName evidence="1">Uncharacterized protein</fullName>
    </submittedName>
</protein>
<organism evidence="1 2">
    <name type="scientific">Venturia nashicola</name>
    <dbReference type="NCBI Taxonomy" id="86259"/>
    <lineage>
        <taxon>Eukaryota</taxon>
        <taxon>Fungi</taxon>
        <taxon>Dikarya</taxon>
        <taxon>Ascomycota</taxon>
        <taxon>Pezizomycotina</taxon>
        <taxon>Dothideomycetes</taxon>
        <taxon>Pleosporomycetidae</taxon>
        <taxon>Venturiales</taxon>
        <taxon>Venturiaceae</taxon>
        <taxon>Venturia</taxon>
    </lineage>
</organism>
<sequence length="464" mass="51632">MELSRHETPVELRPSAFPAAFSSLFSPALFCKSDENSASTAVRLQKLTSGSSCLNIYILSFGGRTEPMNNAVVVSIRTGKRSPSNLMVPFADSSARAASMLCQLRFHSPTFEHLRTPSQERIRGSFRPRLFRGSPVTSPRTKLASKRANPSIVLKIPEGQGLTQQDIRLLNTEIIKNFKITPSSEIFEALGDADNAILGIHAGGFKSDSLTSLHSKRSRARSRSHIGTRLLCSVKFNIVNHEMKRLGYDTESFHSRKNRVVDSLLDPSWDKEWKTALYEDVKLGMKLSALPRGSSLGLWNFSRNQRLARLSQLALYILAAWIRNCTDWTDLEDVEHSICLQVNPAQTKRRPVPWVDEGHNKRAADQLLPAHAQKRLRQVEGSAVQNIPNALAIATIGASLQVDAPSAYQSVLHPPTIHTLDNSDMDHTLVGEFCGLDHYASAIQNFVLELGPIEQVNHHASYWN</sequence>
<dbReference type="Proteomes" id="UP000298493">
    <property type="component" value="Unassembled WGS sequence"/>
</dbReference>
<proteinExistence type="predicted"/>
<dbReference type="AlphaFoldDB" id="A0A4Z1NHN6"/>
<keyword evidence="2" id="KW-1185">Reference proteome</keyword>
<reference evidence="1 2" key="1">
    <citation type="submission" date="2019-04" db="EMBL/GenBank/DDBJ databases">
        <title>High contiguity whole genome sequence and gene annotation resource for two Venturia nashicola isolates.</title>
        <authorList>
            <person name="Prokchorchik M."/>
            <person name="Won K."/>
            <person name="Lee Y."/>
            <person name="Choi E.D."/>
            <person name="Segonzac C."/>
            <person name="Sohn K.H."/>
        </authorList>
    </citation>
    <scope>NUCLEOTIDE SEQUENCE [LARGE SCALE GENOMIC DNA]</scope>
    <source>
        <strain evidence="1 2">PRI2</strain>
    </source>
</reference>
<comment type="caution">
    <text evidence="1">The sequence shown here is derived from an EMBL/GenBank/DDBJ whole genome shotgun (WGS) entry which is preliminary data.</text>
</comment>
<gene>
    <name evidence="1" type="ORF">E6O75_ATG08366</name>
</gene>
<dbReference type="EMBL" id="SNSC02000021">
    <property type="protein sequence ID" value="TID15113.1"/>
    <property type="molecule type" value="Genomic_DNA"/>
</dbReference>
<evidence type="ECO:0000313" key="2">
    <source>
        <dbReference type="Proteomes" id="UP000298493"/>
    </source>
</evidence>
<accession>A0A4Z1NHN6</accession>
<name>A0A4Z1NHN6_9PEZI</name>